<evidence type="ECO:0000313" key="10">
    <source>
        <dbReference type="EMBL" id="RSL82042.1"/>
    </source>
</evidence>
<keyword evidence="5 8" id="KW-1133">Transmembrane helix</keyword>
<keyword evidence="7 8" id="KW-0472">Membrane</keyword>
<keyword evidence="3" id="KW-0813">Transport</keyword>
<dbReference type="AlphaFoldDB" id="A0A428RWX5"/>
<evidence type="ECO:0000256" key="5">
    <source>
        <dbReference type="ARBA" id="ARBA00022989"/>
    </source>
</evidence>
<keyword evidence="11" id="KW-1185">Reference proteome</keyword>
<evidence type="ECO:0000313" key="11">
    <source>
        <dbReference type="Proteomes" id="UP000288429"/>
    </source>
</evidence>
<evidence type="ECO:0000259" key="9">
    <source>
        <dbReference type="Pfam" id="PF01699"/>
    </source>
</evidence>
<evidence type="ECO:0000256" key="1">
    <source>
        <dbReference type="ARBA" id="ARBA00004127"/>
    </source>
</evidence>
<comment type="subcellular location">
    <subcellularLocation>
        <location evidence="1">Endomembrane system</location>
        <topology evidence="1">Multi-pass membrane protein</topology>
    </subcellularLocation>
</comment>
<evidence type="ECO:0000256" key="2">
    <source>
        <dbReference type="ARBA" id="ARBA00008170"/>
    </source>
</evidence>
<evidence type="ECO:0000256" key="4">
    <source>
        <dbReference type="ARBA" id="ARBA00022692"/>
    </source>
</evidence>
<dbReference type="InterPro" id="IPR044880">
    <property type="entry name" value="NCX_ion-bd_dom_sf"/>
</dbReference>
<dbReference type="EMBL" id="NIZV01000720">
    <property type="protein sequence ID" value="RSL82042.1"/>
    <property type="molecule type" value="Genomic_DNA"/>
</dbReference>
<accession>A0A428RWX5</accession>
<sequence length="159" mass="17042">IAVGSSIQISLLDTPFLVIVSWALGSDMSFHFETFQTVVFLVSVIVVTCTVQDGKSNYLEGAMLLGLYAIIALAFLVIPVASLAESCRLRKTPLSPTRPSLTRHDVGGRLALKVKANAHIGYMIVIGQKPSSSQVIPVAGVLREASRRVVVKQAHLSIS</sequence>
<evidence type="ECO:0000256" key="3">
    <source>
        <dbReference type="ARBA" id="ARBA00022448"/>
    </source>
</evidence>
<dbReference type="InterPro" id="IPR004713">
    <property type="entry name" value="CaH_exchang"/>
</dbReference>
<evidence type="ECO:0000256" key="6">
    <source>
        <dbReference type="ARBA" id="ARBA00023065"/>
    </source>
</evidence>
<dbReference type="PANTHER" id="PTHR31503">
    <property type="entry name" value="VACUOLAR CALCIUM ION TRANSPORTER"/>
    <property type="match status" value="1"/>
</dbReference>
<comment type="similarity">
    <text evidence="2">Belongs to the Ca(2+):cation antiporter (CaCA) (TC 2.A.19) family.</text>
</comment>
<dbReference type="Pfam" id="PF01699">
    <property type="entry name" value="Na_Ca_ex"/>
    <property type="match status" value="1"/>
</dbReference>
<dbReference type="GO" id="GO:0000329">
    <property type="term" value="C:fungal-type vacuole membrane"/>
    <property type="evidence" value="ECO:0007669"/>
    <property type="project" value="TreeGrafter"/>
</dbReference>
<feature type="domain" description="Sodium/calcium exchanger membrane region" evidence="9">
    <location>
        <begin position="2"/>
        <end position="76"/>
    </location>
</feature>
<comment type="caution">
    <text evidence="10">The sequence shown here is derived from an EMBL/GenBank/DDBJ whole genome shotgun (WGS) entry which is preliminary data.</text>
</comment>
<feature type="non-terminal residue" evidence="10">
    <location>
        <position position="1"/>
    </location>
</feature>
<dbReference type="Proteomes" id="UP000288429">
    <property type="component" value="Unassembled WGS sequence"/>
</dbReference>
<dbReference type="GO" id="GO:0015369">
    <property type="term" value="F:calcium:proton antiporter activity"/>
    <property type="evidence" value="ECO:0007669"/>
    <property type="project" value="TreeGrafter"/>
</dbReference>
<evidence type="ECO:0000256" key="8">
    <source>
        <dbReference type="SAM" id="Phobius"/>
    </source>
</evidence>
<proteinExistence type="inferred from homology"/>
<feature type="transmembrane region" description="Helical" evidence="8">
    <location>
        <begin position="63"/>
        <end position="84"/>
    </location>
</feature>
<feature type="transmembrane region" description="Helical" evidence="8">
    <location>
        <begin position="34"/>
        <end position="51"/>
    </location>
</feature>
<dbReference type="Gene3D" id="1.20.1420.30">
    <property type="entry name" value="NCX, central ion-binding region"/>
    <property type="match status" value="1"/>
</dbReference>
<gene>
    <name evidence="10" type="ORF">CDV31_016972</name>
</gene>
<dbReference type="GO" id="GO:0006874">
    <property type="term" value="P:intracellular calcium ion homeostasis"/>
    <property type="evidence" value="ECO:0007669"/>
    <property type="project" value="TreeGrafter"/>
</dbReference>
<reference evidence="10 11" key="1">
    <citation type="submission" date="2017-06" db="EMBL/GenBank/DDBJ databases">
        <title>Cmopartive genomic analysis of Ambrosia Fusariam Clade fungi.</title>
        <authorList>
            <person name="Stajich J.E."/>
            <person name="Carrillo J."/>
            <person name="Kijimoto T."/>
            <person name="Eskalen A."/>
            <person name="O'Donnell K."/>
            <person name="Kasson M."/>
        </authorList>
    </citation>
    <scope>NUCLEOTIDE SEQUENCE [LARGE SCALE GENOMIC DNA]</scope>
    <source>
        <strain evidence="10 11">NRRL 20438</strain>
    </source>
</reference>
<evidence type="ECO:0000256" key="7">
    <source>
        <dbReference type="ARBA" id="ARBA00023136"/>
    </source>
</evidence>
<organism evidence="10 11">
    <name type="scientific">Fusarium ambrosium</name>
    <dbReference type="NCBI Taxonomy" id="131363"/>
    <lineage>
        <taxon>Eukaryota</taxon>
        <taxon>Fungi</taxon>
        <taxon>Dikarya</taxon>
        <taxon>Ascomycota</taxon>
        <taxon>Pezizomycotina</taxon>
        <taxon>Sordariomycetes</taxon>
        <taxon>Hypocreomycetidae</taxon>
        <taxon>Hypocreales</taxon>
        <taxon>Nectriaceae</taxon>
        <taxon>Fusarium</taxon>
        <taxon>Fusarium solani species complex</taxon>
    </lineage>
</organism>
<dbReference type="InterPro" id="IPR004837">
    <property type="entry name" value="NaCa_Exmemb"/>
</dbReference>
<protein>
    <recommendedName>
        <fullName evidence="9">Sodium/calcium exchanger membrane region domain-containing protein</fullName>
    </recommendedName>
</protein>
<dbReference type="PANTHER" id="PTHR31503:SF22">
    <property type="entry name" value="VACUOLAR CALCIUM ION TRANSPORTER"/>
    <property type="match status" value="1"/>
</dbReference>
<name>A0A428RWX5_9HYPO</name>
<dbReference type="GO" id="GO:0012505">
    <property type="term" value="C:endomembrane system"/>
    <property type="evidence" value="ECO:0007669"/>
    <property type="project" value="UniProtKB-SubCell"/>
</dbReference>
<keyword evidence="4 8" id="KW-0812">Transmembrane</keyword>
<keyword evidence="6" id="KW-0406">Ion transport</keyword>